<keyword evidence="3" id="KW-1185">Reference proteome</keyword>
<keyword evidence="2" id="KW-0808">Transferase</keyword>
<dbReference type="GO" id="GO:0008168">
    <property type="term" value="F:methyltransferase activity"/>
    <property type="evidence" value="ECO:0007669"/>
    <property type="project" value="UniProtKB-KW"/>
</dbReference>
<accession>A0A5J5JXN7</accession>
<feature type="domain" description="Thiopeptide-type bacteriocin biosynthesis" evidence="1">
    <location>
        <begin position="6"/>
        <end position="262"/>
    </location>
</feature>
<dbReference type="InterPro" id="IPR023809">
    <property type="entry name" value="Thiopep_bacteriocin_synth_dom"/>
</dbReference>
<reference evidence="2 3" key="1">
    <citation type="submission" date="2019-09" db="EMBL/GenBank/DDBJ databases">
        <title>Screening of Novel Bioactive Compounds from Soil-Associated.</title>
        <authorList>
            <person name="Gong X."/>
        </authorList>
    </citation>
    <scope>NUCLEOTIDE SEQUENCE [LARGE SCALE GENOMIC DNA]</scope>
    <source>
        <strain evidence="2 3">Gxj-6</strain>
    </source>
</reference>
<evidence type="ECO:0000313" key="3">
    <source>
        <dbReference type="Proteomes" id="UP000327011"/>
    </source>
</evidence>
<proteinExistence type="predicted"/>
<comment type="caution">
    <text evidence="2">The sequence shown here is derived from an EMBL/GenBank/DDBJ whole genome shotgun (WGS) entry which is preliminary data.</text>
</comment>
<dbReference type="EMBL" id="VYTZ01000008">
    <property type="protein sequence ID" value="KAA9376260.1"/>
    <property type="molecule type" value="Genomic_DNA"/>
</dbReference>
<keyword evidence="2" id="KW-0489">Methyltransferase</keyword>
<name>A0A5J5JXN7_9ACTN</name>
<organism evidence="2 3">
    <name type="scientific">Microbispora cellulosiformans</name>
    <dbReference type="NCBI Taxonomy" id="2614688"/>
    <lineage>
        <taxon>Bacteria</taxon>
        <taxon>Bacillati</taxon>
        <taxon>Actinomycetota</taxon>
        <taxon>Actinomycetes</taxon>
        <taxon>Streptosporangiales</taxon>
        <taxon>Streptosporangiaceae</taxon>
        <taxon>Microbispora</taxon>
    </lineage>
</organism>
<dbReference type="RefSeq" id="WP_150935657.1">
    <property type="nucleotide sequence ID" value="NZ_VYTZ01000008.1"/>
</dbReference>
<gene>
    <name evidence="2" type="ORF">F5972_22690</name>
</gene>
<dbReference type="GO" id="GO:0032259">
    <property type="term" value="P:methylation"/>
    <property type="evidence" value="ECO:0007669"/>
    <property type="project" value="UniProtKB-KW"/>
</dbReference>
<sequence>MDPCPWRQVNVAFPNWATAEQTAAAHLAPPMTEAETEGLITAWFFIRKAPCWRLRYLPGRDAARADAHLRRRLKDLKSKRLVDDVRRVVYEPETHAFGGPEAMRVAHELFHRDSRHILARTVGPFPALGRRETTILLSAVLMRAAGLDWYEQGDVWAKVAEHRPGKASWPPERKAELSQAMHRLLTADVQAMCDAGGAPLAACRPWVSAFEDAGQALADLAAQGRLLRGLRAVLAHHVIFHANRAGLPSSDQSTIAALALHTVFNGFSHDGDGRG</sequence>
<evidence type="ECO:0000259" key="1">
    <source>
        <dbReference type="Pfam" id="PF14028"/>
    </source>
</evidence>
<dbReference type="AlphaFoldDB" id="A0A5J5JXN7"/>
<dbReference type="NCBIfam" id="TIGR03891">
    <property type="entry name" value="thiopep_ocin"/>
    <property type="match status" value="1"/>
</dbReference>
<protein>
    <submittedName>
        <fullName evidence="2">Methyltransferase</fullName>
    </submittedName>
</protein>
<evidence type="ECO:0000313" key="2">
    <source>
        <dbReference type="EMBL" id="KAA9376260.1"/>
    </source>
</evidence>
<dbReference type="Pfam" id="PF14028">
    <property type="entry name" value="Lant_dehydr_C"/>
    <property type="match status" value="1"/>
</dbReference>
<dbReference type="Proteomes" id="UP000327011">
    <property type="component" value="Unassembled WGS sequence"/>
</dbReference>